<keyword evidence="13" id="KW-1185">Reference proteome</keyword>
<dbReference type="InterPro" id="IPR036853">
    <property type="entry name" value="Ribosomal_uL14_sf"/>
</dbReference>
<keyword evidence="7 11" id="KW-0472">Membrane</keyword>
<evidence type="ECO:0000313" key="12">
    <source>
        <dbReference type="EMBL" id="KAL2750021.1"/>
    </source>
</evidence>
<feature type="transmembrane region" description="Helical" evidence="11">
    <location>
        <begin position="839"/>
        <end position="856"/>
    </location>
</feature>
<evidence type="ECO:0000256" key="11">
    <source>
        <dbReference type="SAM" id="Phobius"/>
    </source>
</evidence>
<dbReference type="GO" id="GO:1990904">
    <property type="term" value="C:ribonucleoprotein complex"/>
    <property type="evidence" value="ECO:0007669"/>
    <property type="project" value="UniProtKB-KW"/>
</dbReference>
<name>A0ABD2CY21_VESMC</name>
<sequence>MSKRGRGGSAGAKFRISLGLPVGAVINCADNTGAKNLYVIAVQGIKGRLNRLPAAGSGDMIVATVKKGKPELRKKVMPAVVIRQRKPFRRKDGVFIYFEDNAGVIVNNKGEMKGSAITGPVAKECADLWPRIASNASSIAYFNMSHHFVTVCVVCVLCAAHTPCSAHTDFKMADAISYDIANHENIPNSKNELLTSELRSKQLMQLKDHLKIKTNTLDQIKHDIKKYIDTQEINNSKHIITKVVPAAVDKSYSEKKVLEKKKIIKNSQESHKNDTNILLKNDLEVLERLGQIELMIHEKQGFKYFTNDHSKESRLRKRRSIDVNEKYFMKKIFEAYGDGKSMTIEGFEKLLRKLGLLTLLTDISKLEGHNMGINRSENQLESKTLQHNGLHDKNGIKKERCLSGKELLNTVAQGSPYNSKNNDTTLPSWLFERVCPVLIYQLAGESSLERNGCVLVPESYKVVTDDIDYRPEEITRNMFQVWLYSTISILIISLCGLLGVAVIPVMGKIYYHQLLQFLVALAVGTLCGDALIHLLPHAMMSPMTHNHEHSQIHESHFITNHEELHNLNMWKGFVAMIGLVLFFFTEKALTVLAEWRKHRQRRNKLPSRVRVMRESDGPNSNVVGEKLCKHKYSSYPYCYGEITTETQDNHHNRQHKQDKPPVIDEEKPLTANCNSVSKMMTSDIEKKTTDDWRLDDSIVNNAKKNADGADIPLNESESYTVIIREHETKHHGHTHSHGHVHSAPESMSSVAWMVVMGDGLHNFTDGMAIGAAFAANIAGGFSTAIAVFCHELPHELGDFAVLLKAGMSAKQAVFYNLLSSVLCLFGMIVGVLLGSTPAATSWIFSAAAGMFIYIALVDMIPELSSSHSAERSSHWQCMLQALGLSLGLGIMLIIALYEHDLKHIFND</sequence>
<dbReference type="PROSITE" id="PS00049">
    <property type="entry name" value="RIBOSOMAL_L14"/>
    <property type="match status" value="1"/>
</dbReference>
<evidence type="ECO:0000256" key="10">
    <source>
        <dbReference type="ARBA" id="ARBA00035326"/>
    </source>
</evidence>
<feature type="transmembrane region" description="Helical" evidence="11">
    <location>
        <begin position="813"/>
        <end position="833"/>
    </location>
</feature>
<keyword evidence="6 11" id="KW-1133">Transmembrane helix</keyword>
<keyword evidence="8" id="KW-0687">Ribonucleoprotein</keyword>
<dbReference type="InterPro" id="IPR003689">
    <property type="entry name" value="ZIP"/>
</dbReference>
<evidence type="ECO:0000256" key="5">
    <source>
        <dbReference type="ARBA" id="ARBA00022980"/>
    </source>
</evidence>
<organism evidence="12 13">
    <name type="scientific">Vespula maculifrons</name>
    <name type="common">Eastern yellow jacket</name>
    <name type="synonym">Wasp</name>
    <dbReference type="NCBI Taxonomy" id="7453"/>
    <lineage>
        <taxon>Eukaryota</taxon>
        <taxon>Metazoa</taxon>
        <taxon>Ecdysozoa</taxon>
        <taxon>Arthropoda</taxon>
        <taxon>Hexapoda</taxon>
        <taxon>Insecta</taxon>
        <taxon>Pterygota</taxon>
        <taxon>Neoptera</taxon>
        <taxon>Endopterygota</taxon>
        <taxon>Hymenoptera</taxon>
        <taxon>Apocrita</taxon>
        <taxon>Aculeata</taxon>
        <taxon>Vespoidea</taxon>
        <taxon>Vespidae</taxon>
        <taxon>Vespinae</taxon>
        <taxon>Vespula</taxon>
    </lineage>
</organism>
<dbReference type="GO" id="GO:0005840">
    <property type="term" value="C:ribosome"/>
    <property type="evidence" value="ECO:0007669"/>
    <property type="project" value="UniProtKB-KW"/>
</dbReference>
<dbReference type="SUPFAM" id="SSF50193">
    <property type="entry name" value="Ribosomal protein L14"/>
    <property type="match status" value="1"/>
</dbReference>
<comment type="similarity">
    <text evidence="3">Belongs to the universal ribosomal protein uL14 family.</text>
</comment>
<evidence type="ECO:0000256" key="4">
    <source>
        <dbReference type="ARBA" id="ARBA00022692"/>
    </source>
</evidence>
<reference evidence="12 13" key="1">
    <citation type="journal article" date="2024" name="Ann. Entomol. Soc. Am.">
        <title>Genomic analyses of the southern and eastern yellowjacket wasps (Hymenoptera: Vespidae) reveal evolutionary signatures of social life.</title>
        <authorList>
            <person name="Catto M.A."/>
            <person name="Caine P.B."/>
            <person name="Orr S.E."/>
            <person name="Hunt B.G."/>
            <person name="Goodisman M.A.D."/>
        </authorList>
    </citation>
    <scope>NUCLEOTIDE SEQUENCE [LARGE SCALE GENOMIC DNA]</scope>
    <source>
        <strain evidence="12">232</strain>
        <tissue evidence="12">Head and thorax</tissue>
    </source>
</reference>
<comment type="subcellular location">
    <subcellularLocation>
        <location evidence="1">Membrane</location>
        <topology evidence="1">Multi-pass membrane protein</topology>
    </subcellularLocation>
</comment>
<evidence type="ECO:0000313" key="13">
    <source>
        <dbReference type="Proteomes" id="UP001607303"/>
    </source>
</evidence>
<dbReference type="SMART" id="SM01374">
    <property type="entry name" value="Ribosomal_L14"/>
    <property type="match status" value="1"/>
</dbReference>
<feature type="transmembrane region" description="Helical" evidence="11">
    <location>
        <begin position="481"/>
        <end position="503"/>
    </location>
</feature>
<comment type="similarity">
    <text evidence="2">Belongs to the ZIP transporter (TC 2.A.5) family.</text>
</comment>
<dbReference type="PANTHER" id="PTHR12191:SF37">
    <property type="entry name" value="ZINC TRANSPORTER FOI"/>
    <property type="match status" value="1"/>
</dbReference>
<dbReference type="FunFam" id="2.40.150.20:FF:000003">
    <property type="entry name" value="60S ribosomal protein L23"/>
    <property type="match status" value="1"/>
</dbReference>
<feature type="transmembrane region" description="Helical" evidence="11">
    <location>
        <begin position="515"/>
        <end position="535"/>
    </location>
</feature>
<dbReference type="CDD" id="cd00337">
    <property type="entry name" value="Ribosomal_uL14"/>
    <property type="match status" value="1"/>
</dbReference>
<dbReference type="InterPro" id="IPR000218">
    <property type="entry name" value="Ribosomal_uL14"/>
</dbReference>
<evidence type="ECO:0000256" key="1">
    <source>
        <dbReference type="ARBA" id="ARBA00004141"/>
    </source>
</evidence>
<dbReference type="InterPro" id="IPR050799">
    <property type="entry name" value="ZIP_Transporter"/>
</dbReference>
<evidence type="ECO:0000256" key="7">
    <source>
        <dbReference type="ARBA" id="ARBA00023136"/>
    </source>
</evidence>
<dbReference type="NCBIfam" id="NF006344">
    <property type="entry name" value="PRK08571.1"/>
    <property type="match status" value="1"/>
</dbReference>
<proteinExistence type="inferred from homology"/>
<dbReference type="Proteomes" id="UP001607303">
    <property type="component" value="Unassembled WGS sequence"/>
</dbReference>
<evidence type="ECO:0000256" key="8">
    <source>
        <dbReference type="ARBA" id="ARBA00023274"/>
    </source>
</evidence>
<feature type="transmembrane region" description="Helical" evidence="11">
    <location>
        <begin position="877"/>
        <end position="897"/>
    </location>
</feature>
<comment type="caution">
    <text evidence="12">The sequence shown here is derived from an EMBL/GenBank/DDBJ whole genome shotgun (WGS) entry which is preliminary data.</text>
</comment>
<dbReference type="HAMAP" id="MF_01367">
    <property type="entry name" value="Ribosomal_uL14"/>
    <property type="match status" value="1"/>
</dbReference>
<dbReference type="InterPro" id="IPR019972">
    <property type="entry name" value="Ribosomal_uL14_CS"/>
</dbReference>
<dbReference type="EMBL" id="JAYRBN010000026">
    <property type="protein sequence ID" value="KAL2750021.1"/>
    <property type="molecule type" value="Genomic_DNA"/>
</dbReference>
<dbReference type="PANTHER" id="PTHR12191">
    <property type="entry name" value="SOLUTE CARRIER FAMILY 39"/>
    <property type="match status" value="1"/>
</dbReference>
<dbReference type="AlphaFoldDB" id="A0ABD2CY21"/>
<evidence type="ECO:0000256" key="2">
    <source>
        <dbReference type="ARBA" id="ARBA00006939"/>
    </source>
</evidence>
<keyword evidence="5" id="KW-0689">Ribosomal protein</keyword>
<protein>
    <recommendedName>
        <fullName evidence="9">Large ribosomal subunit protein uL14</fullName>
    </recommendedName>
    <alternativeName>
        <fullName evidence="10">60S ribosomal protein L23</fullName>
    </alternativeName>
</protein>
<accession>A0ABD2CY21</accession>
<evidence type="ECO:0000256" key="3">
    <source>
        <dbReference type="ARBA" id="ARBA00010745"/>
    </source>
</evidence>
<dbReference type="GO" id="GO:0016020">
    <property type="term" value="C:membrane"/>
    <property type="evidence" value="ECO:0007669"/>
    <property type="project" value="UniProtKB-SubCell"/>
</dbReference>
<dbReference type="Pfam" id="PF00238">
    <property type="entry name" value="Ribosomal_L14"/>
    <property type="match status" value="1"/>
</dbReference>
<evidence type="ECO:0000256" key="9">
    <source>
        <dbReference type="ARBA" id="ARBA00035199"/>
    </source>
</evidence>
<gene>
    <name evidence="12" type="ORF">V1477_002092</name>
</gene>
<keyword evidence="4 11" id="KW-0812">Transmembrane</keyword>
<evidence type="ECO:0000256" key="6">
    <source>
        <dbReference type="ARBA" id="ARBA00022989"/>
    </source>
</evidence>
<feature type="transmembrane region" description="Helical" evidence="11">
    <location>
        <begin position="573"/>
        <end position="595"/>
    </location>
</feature>
<dbReference type="Gene3D" id="2.40.150.20">
    <property type="entry name" value="Ribosomal protein L14"/>
    <property type="match status" value="1"/>
</dbReference>
<dbReference type="Pfam" id="PF02535">
    <property type="entry name" value="Zip"/>
    <property type="match status" value="1"/>
</dbReference>